<sequence>MHTSFLLFIFAVPKTKVNMKQKLLLSLVFVCAFMVTTRAQISKGAVWVGGSIGYSKGKSGVDSPIFKSNNFNINPAIGMVVKDNLVVGISLLYNHGKSEYNGQTTSEKTNTYGGGFFVRQYIPVVTRLYIFGEADAYFNSLKRNSIYGSVTNGVSKLTNKIWTAGLSVTPGVSFAVTKKFHLETSFNNLLGIAYNKSESKTELPAGSTSEPTINKSNEFTAGVSTGGRVEFNVGCRFIL</sequence>
<keyword evidence="1" id="KW-0732">Signal</keyword>
<evidence type="ECO:0000259" key="2">
    <source>
        <dbReference type="Pfam" id="PF13505"/>
    </source>
</evidence>
<evidence type="ECO:0000313" key="4">
    <source>
        <dbReference type="Proteomes" id="UP000192610"/>
    </source>
</evidence>
<dbReference type="EMBL" id="LVXG01000023">
    <property type="protein sequence ID" value="OQP47023.1"/>
    <property type="molecule type" value="Genomic_DNA"/>
</dbReference>
<accession>A0A1V9ELK5</accession>
<dbReference type="AlphaFoldDB" id="A0A1V9ELK5"/>
<dbReference type="STRING" id="354355.SAMN05660816_01180"/>
<gene>
    <name evidence="3" type="ORF">A4H97_05770</name>
</gene>
<dbReference type="SUPFAM" id="SSF56925">
    <property type="entry name" value="OMPA-like"/>
    <property type="match status" value="1"/>
</dbReference>
<organism evidence="3 4">
    <name type="scientific">Niastella yeongjuensis</name>
    <dbReference type="NCBI Taxonomy" id="354355"/>
    <lineage>
        <taxon>Bacteria</taxon>
        <taxon>Pseudomonadati</taxon>
        <taxon>Bacteroidota</taxon>
        <taxon>Chitinophagia</taxon>
        <taxon>Chitinophagales</taxon>
        <taxon>Chitinophagaceae</taxon>
        <taxon>Niastella</taxon>
    </lineage>
</organism>
<dbReference type="InterPro" id="IPR027385">
    <property type="entry name" value="Beta-barrel_OMP"/>
</dbReference>
<protein>
    <recommendedName>
        <fullName evidence="2">Outer membrane protein beta-barrel domain-containing protein</fullName>
    </recommendedName>
</protein>
<reference evidence="4" key="1">
    <citation type="submission" date="2016-04" db="EMBL/GenBank/DDBJ databases">
        <authorList>
            <person name="Chen L."/>
            <person name="Zhuang W."/>
            <person name="Wang G."/>
        </authorList>
    </citation>
    <scope>NUCLEOTIDE SEQUENCE [LARGE SCALE GENOMIC DNA]</scope>
    <source>
        <strain evidence="4">17621</strain>
    </source>
</reference>
<dbReference type="InterPro" id="IPR036709">
    <property type="entry name" value="Autotransporte_beta_dom_sf"/>
</dbReference>
<keyword evidence="4" id="KW-1185">Reference proteome</keyword>
<name>A0A1V9ELK5_9BACT</name>
<feature type="domain" description="Outer membrane protein beta-barrel" evidence="2">
    <location>
        <begin position="26"/>
        <end position="223"/>
    </location>
</feature>
<proteinExistence type="predicted"/>
<dbReference type="InterPro" id="IPR011250">
    <property type="entry name" value="OMP/PagP_B-barrel"/>
</dbReference>
<evidence type="ECO:0000256" key="1">
    <source>
        <dbReference type="ARBA" id="ARBA00022729"/>
    </source>
</evidence>
<comment type="caution">
    <text evidence="3">The sequence shown here is derived from an EMBL/GenBank/DDBJ whole genome shotgun (WGS) entry which is preliminary data.</text>
</comment>
<evidence type="ECO:0000313" key="3">
    <source>
        <dbReference type="EMBL" id="OQP47023.1"/>
    </source>
</evidence>
<dbReference type="Gene3D" id="2.40.128.130">
    <property type="entry name" value="Autotransporter beta-domain"/>
    <property type="match status" value="1"/>
</dbReference>
<dbReference type="Pfam" id="PF13505">
    <property type="entry name" value="OMP_b-brl"/>
    <property type="match status" value="1"/>
</dbReference>
<dbReference type="Proteomes" id="UP000192610">
    <property type="component" value="Unassembled WGS sequence"/>
</dbReference>